<evidence type="ECO:0000313" key="3">
    <source>
        <dbReference type="Proteomes" id="UP001589783"/>
    </source>
</evidence>
<name>A0ABV6H3W4_9ACTN</name>
<feature type="signal peptide" evidence="1">
    <location>
        <begin position="1"/>
        <end position="27"/>
    </location>
</feature>
<dbReference type="Proteomes" id="UP001589783">
    <property type="component" value="Unassembled WGS sequence"/>
</dbReference>
<evidence type="ECO:0000256" key="1">
    <source>
        <dbReference type="SAM" id="SignalP"/>
    </source>
</evidence>
<reference evidence="2 3" key="1">
    <citation type="submission" date="2024-09" db="EMBL/GenBank/DDBJ databases">
        <authorList>
            <person name="Sun Q."/>
            <person name="Mori K."/>
        </authorList>
    </citation>
    <scope>NUCLEOTIDE SEQUENCE [LARGE SCALE GENOMIC DNA]</scope>
    <source>
        <strain evidence="2 3">CCM 7957</strain>
    </source>
</reference>
<comment type="caution">
    <text evidence="2">The sequence shown here is derived from an EMBL/GenBank/DDBJ whole genome shotgun (WGS) entry which is preliminary data.</text>
</comment>
<accession>A0ABV6H3W4</accession>
<keyword evidence="3" id="KW-1185">Reference proteome</keyword>
<keyword evidence="1" id="KW-0732">Signal</keyword>
<protein>
    <submittedName>
        <fullName evidence="2">Uncharacterized protein</fullName>
    </submittedName>
</protein>
<sequence length="130" mass="13359">MHLRRPAAVAVAAVVVAAVCACTPAGGATPTAAPSAKATDPPPPRLITVRLDVSGVGRGNIRFSSDRGTLIARDIVLTGWRYEYLSRPSTPIVLEVQQSATSTADCAVHINGRLHVSVGGSSPSCSVQTT</sequence>
<dbReference type="EMBL" id="JBHLWV010000006">
    <property type="protein sequence ID" value="MFC0313568.1"/>
    <property type="molecule type" value="Genomic_DNA"/>
</dbReference>
<feature type="chain" id="PRO_5046869964" evidence="1">
    <location>
        <begin position="28"/>
        <end position="130"/>
    </location>
</feature>
<dbReference type="RefSeq" id="WP_382359989.1">
    <property type="nucleotide sequence ID" value="NZ_JBHLWV010000006.1"/>
</dbReference>
<gene>
    <name evidence="2" type="ORF">ACFFJD_01710</name>
</gene>
<organism evidence="2 3">
    <name type="scientific">Gordonia phosphorivorans</name>
    <dbReference type="NCBI Taxonomy" id="1056982"/>
    <lineage>
        <taxon>Bacteria</taxon>
        <taxon>Bacillati</taxon>
        <taxon>Actinomycetota</taxon>
        <taxon>Actinomycetes</taxon>
        <taxon>Mycobacteriales</taxon>
        <taxon>Gordoniaceae</taxon>
        <taxon>Gordonia</taxon>
    </lineage>
</organism>
<evidence type="ECO:0000313" key="2">
    <source>
        <dbReference type="EMBL" id="MFC0313568.1"/>
    </source>
</evidence>
<dbReference type="PROSITE" id="PS51257">
    <property type="entry name" value="PROKAR_LIPOPROTEIN"/>
    <property type="match status" value="1"/>
</dbReference>
<proteinExistence type="predicted"/>